<dbReference type="EMBL" id="NEXV01000180">
    <property type="protein sequence ID" value="PIG87235.1"/>
    <property type="molecule type" value="Genomic_DNA"/>
</dbReference>
<organism evidence="2 3">
    <name type="scientific">Aspergillus arachidicola</name>
    <dbReference type="NCBI Taxonomy" id="656916"/>
    <lineage>
        <taxon>Eukaryota</taxon>
        <taxon>Fungi</taxon>
        <taxon>Dikarya</taxon>
        <taxon>Ascomycota</taxon>
        <taxon>Pezizomycotina</taxon>
        <taxon>Eurotiomycetes</taxon>
        <taxon>Eurotiomycetidae</taxon>
        <taxon>Eurotiales</taxon>
        <taxon>Aspergillaceae</taxon>
        <taxon>Aspergillus</taxon>
        <taxon>Aspergillus subgen. Circumdati</taxon>
    </lineage>
</organism>
<reference evidence="2 3" key="1">
    <citation type="submission" date="2017-05" db="EMBL/GenBank/DDBJ databases">
        <title>Genome sequence for an aflatoxigenic pathogen of Argentinian peanut, Aspergillus arachidicola.</title>
        <authorList>
            <person name="Moore G."/>
            <person name="Beltz S.B."/>
            <person name="Mack B.M."/>
        </authorList>
    </citation>
    <scope>NUCLEOTIDE SEQUENCE [LARGE SCALE GENOMIC DNA]</scope>
    <source>
        <strain evidence="2 3">CBS 117610</strain>
    </source>
</reference>
<feature type="non-terminal residue" evidence="2">
    <location>
        <position position="144"/>
    </location>
</feature>
<evidence type="ECO:0000313" key="2">
    <source>
        <dbReference type="EMBL" id="PIG87235.1"/>
    </source>
</evidence>
<protein>
    <submittedName>
        <fullName evidence="2">Uncharacterized protein</fullName>
    </submittedName>
</protein>
<dbReference type="AlphaFoldDB" id="A0A2G7G3S6"/>
<sequence length="144" mass="15532">MLRANVNSGGEGTAPDVPLGRLGLASEVADVVAFLSSAEARKTIGLRQTRWHKAAEPPEESRGAMIASGLTNHGNDDRPLGEFQCSLGQVHICSLMRDFETLALESYSKNSPNQGHLLSLPKFNIQRAIIENTIAIGMTMEWSG</sequence>
<gene>
    <name evidence="2" type="ORF">AARAC_011738</name>
</gene>
<comment type="caution">
    <text evidence="2">The sequence shown here is derived from an EMBL/GenBank/DDBJ whole genome shotgun (WGS) entry which is preliminary data.</text>
</comment>
<evidence type="ECO:0000256" key="1">
    <source>
        <dbReference type="SAM" id="MobiDB-lite"/>
    </source>
</evidence>
<feature type="compositionally biased region" description="Basic and acidic residues" evidence="1">
    <location>
        <begin position="53"/>
        <end position="62"/>
    </location>
</feature>
<name>A0A2G7G3S6_9EURO</name>
<dbReference type="Proteomes" id="UP000231358">
    <property type="component" value="Unassembled WGS sequence"/>
</dbReference>
<keyword evidence="3" id="KW-1185">Reference proteome</keyword>
<feature type="region of interest" description="Disordered" evidence="1">
    <location>
        <begin position="51"/>
        <end position="73"/>
    </location>
</feature>
<evidence type="ECO:0000313" key="3">
    <source>
        <dbReference type="Proteomes" id="UP000231358"/>
    </source>
</evidence>
<accession>A0A2G7G3S6</accession>
<dbReference type="STRING" id="656916.A0A2G7G3S6"/>
<proteinExistence type="predicted"/>